<dbReference type="AlphaFoldDB" id="A0A8S1PTA5"/>
<dbReference type="GO" id="GO:0003677">
    <property type="term" value="F:DNA binding"/>
    <property type="evidence" value="ECO:0007669"/>
    <property type="project" value="InterPro"/>
</dbReference>
<dbReference type="Pfam" id="PF02735">
    <property type="entry name" value="Ku"/>
    <property type="match status" value="1"/>
</dbReference>
<organism evidence="2 3">
    <name type="scientific">Paramecium primaurelia</name>
    <dbReference type="NCBI Taxonomy" id="5886"/>
    <lineage>
        <taxon>Eukaryota</taxon>
        <taxon>Sar</taxon>
        <taxon>Alveolata</taxon>
        <taxon>Ciliophora</taxon>
        <taxon>Intramacronucleata</taxon>
        <taxon>Oligohymenophorea</taxon>
        <taxon>Peniculida</taxon>
        <taxon>Parameciidae</taxon>
        <taxon>Paramecium</taxon>
    </lineage>
</organism>
<dbReference type="Proteomes" id="UP000688137">
    <property type="component" value="Unassembled WGS sequence"/>
</dbReference>
<reference evidence="2" key="1">
    <citation type="submission" date="2021-01" db="EMBL/GenBank/DDBJ databases">
        <authorList>
            <consortium name="Genoscope - CEA"/>
            <person name="William W."/>
        </authorList>
    </citation>
    <scope>NUCLEOTIDE SEQUENCE</scope>
</reference>
<dbReference type="GO" id="GO:0006303">
    <property type="term" value="P:double-strand break repair via nonhomologous end joining"/>
    <property type="evidence" value="ECO:0007669"/>
    <property type="project" value="InterPro"/>
</dbReference>
<evidence type="ECO:0000313" key="3">
    <source>
        <dbReference type="Proteomes" id="UP000688137"/>
    </source>
</evidence>
<keyword evidence="3" id="KW-1185">Reference proteome</keyword>
<evidence type="ECO:0000313" key="2">
    <source>
        <dbReference type="EMBL" id="CAD8106252.1"/>
    </source>
</evidence>
<dbReference type="EMBL" id="CAJJDM010000133">
    <property type="protein sequence ID" value="CAD8106252.1"/>
    <property type="molecule type" value="Genomic_DNA"/>
</dbReference>
<sequence>MTPIEIENIIKCYQYGRNLLPFDSLREKRMKYQCSRSLQLFYFINKSQISGHYLDSSLIIKNYFSTFINCFNIKIKQKYKPLLQQLIVKSLGNHQLLLYQMILKDLIRKKTYPKLVIQSLFKINQQKQNNYQK</sequence>
<dbReference type="InterPro" id="IPR006164">
    <property type="entry name" value="DNA_bd_Ku70/Ku80"/>
</dbReference>
<comment type="caution">
    <text evidence="2">The sequence shown here is derived from an EMBL/GenBank/DDBJ whole genome shotgun (WGS) entry which is preliminary data.</text>
</comment>
<evidence type="ECO:0000259" key="1">
    <source>
        <dbReference type="Pfam" id="PF02735"/>
    </source>
</evidence>
<protein>
    <recommendedName>
        <fullName evidence="1">Ku domain-containing protein</fullName>
    </recommendedName>
</protein>
<accession>A0A8S1PTA5</accession>
<name>A0A8S1PTA5_PARPR</name>
<proteinExistence type="predicted"/>
<feature type="domain" description="Ku" evidence="1">
    <location>
        <begin position="3"/>
        <end position="59"/>
    </location>
</feature>
<gene>
    <name evidence="2" type="ORF">PPRIM_AZ9-3.1.T1300028</name>
</gene>